<keyword evidence="5 13" id="KW-0732">Signal</keyword>
<dbReference type="Proteomes" id="UP000694407">
    <property type="component" value="Unplaced"/>
</dbReference>
<keyword evidence="15" id="KW-1185">Reference proteome</keyword>
<protein>
    <submittedName>
        <fullName evidence="14">Glypican 5</fullName>
    </submittedName>
</protein>
<accession>A0A8C6EY00</accession>
<dbReference type="GO" id="GO:1905475">
    <property type="term" value="P:regulation of protein localization to membrane"/>
    <property type="evidence" value="ECO:0007669"/>
    <property type="project" value="TreeGrafter"/>
</dbReference>
<keyword evidence="7 12" id="KW-0472">Membrane</keyword>
<dbReference type="GO" id="GO:0090263">
    <property type="term" value="P:positive regulation of canonical Wnt signaling pathway"/>
    <property type="evidence" value="ECO:0007669"/>
    <property type="project" value="TreeGrafter"/>
</dbReference>
<evidence type="ECO:0000256" key="11">
    <source>
        <dbReference type="RuleBase" id="RU003518"/>
    </source>
</evidence>
<dbReference type="GO" id="GO:0098552">
    <property type="term" value="C:side of membrane"/>
    <property type="evidence" value="ECO:0007669"/>
    <property type="project" value="UniProtKB-KW"/>
</dbReference>
<gene>
    <name evidence="14" type="primary">GPC5</name>
</gene>
<keyword evidence="4 12" id="KW-0336">GPI-anchor</keyword>
<comment type="function">
    <text evidence="12">Cell surface proteoglycan.</text>
</comment>
<evidence type="ECO:0000256" key="2">
    <source>
        <dbReference type="ARBA" id="ARBA00010260"/>
    </source>
</evidence>
<dbReference type="GO" id="GO:0016477">
    <property type="term" value="P:cell migration"/>
    <property type="evidence" value="ECO:0007669"/>
    <property type="project" value="TreeGrafter"/>
</dbReference>
<evidence type="ECO:0000256" key="6">
    <source>
        <dbReference type="ARBA" id="ARBA00022974"/>
    </source>
</evidence>
<reference evidence="14" key="1">
    <citation type="submission" date="2025-08" db="UniProtKB">
        <authorList>
            <consortium name="Ensembl"/>
        </authorList>
    </citation>
    <scope>IDENTIFICATION</scope>
</reference>
<dbReference type="InterPro" id="IPR019803">
    <property type="entry name" value="Glypican_CS"/>
</dbReference>
<proteinExistence type="inferred from homology"/>
<sequence length="572" mass="63643">MDAQTWRMGFRCLLLLAFVGSTRSEGGQTCEEVRKLFQWRFVGAVKGLPDSPRAGPDLQVCISKKPTCCTRKMEERYQIAARQDLQQVLQASTSTLKLLISQNAAAFQETLETLIRQAENYTSILFCNTYRNMALEAAAAVQEFFTDVGLYLFGVDVNPEEFVNRFFDSLFPLVYNHLINPSVTDSSLEYSECIRMARRDVSPFGNIPKRVMGQMGRSLLPSRTFLQALNLGIEVINTTDHLHFSKECSRALLRMQYCPHCQGLTLSKPCMGYCLNVARGCLAHMVELNPHWHAYIQSLEELSNAMHGTYDVEHVLLNFHLLVNDAVIQAYLNGQKLAERVNKICGHPVRTPTQSPPCSFDPSKEKHGMKISTRNGEETLANRRKEFINSLRLYRSFYGSLADQLCVNELAAVDGLPCWNGEDLVKSYTQRVVGNGIKAQSGNPEVKVKGTDPVINQIIDKLKHIIQLLQGRSPKPNKWELIQLGSGGGMVEQVSGDCDDEDGCGGSGSGEVKRTLKITNWMPDGMNFTDVKQIHHTSSSSTLDTTGAGCAAGSQPMTFILMGVLMLLPGLW</sequence>
<dbReference type="GeneTree" id="ENSGT01050000244955"/>
<evidence type="ECO:0000256" key="13">
    <source>
        <dbReference type="SAM" id="SignalP"/>
    </source>
</evidence>
<evidence type="ECO:0000256" key="3">
    <source>
        <dbReference type="ARBA" id="ARBA00022475"/>
    </source>
</evidence>
<keyword evidence="10 12" id="KW-0449">Lipoprotein</keyword>
<evidence type="ECO:0000256" key="7">
    <source>
        <dbReference type="ARBA" id="ARBA00023136"/>
    </source>
</evidence>
<name>A0A8C6EY00_MARMA</name>
<keyword evidence="6 12" id="KW-0654">Proteoglycan</keyword>
<evidence type="ECO:0000256" key="9">
    <source>
        <dbReference type="ARBA" id="ARBA00023207"/>
    </source>
</evidence>
<dbReference type="GO" id="GO:0005886">
    <property type="term" value="C:plasma membrane"/>
    <property type="evidence" value="ECO:0007669"/>
    <property type="project" value="UniProtKB-SubCell"/>
</dbReference>
<dbReference type="Ensembl" id="ENSMMMT00000027599.1">
    <property type="protein sequence ID" value="ENSMMMP00000024384.1"/>
    <property type="gene ID" value="ENSMMMG00000021337.1"/>
</dbReference>
<evidence type="ECO:0000313" key="15">
    <source>
        <dbReference type="Proteomes" id="UP000694407"/>
    </source>
</evidence>
<evidence type="ECO:0000256" key="8">
    <source>
        <dbReference type="ARBA" id="ARBA00023180"/>
    </source>
</evidence>
<comment type="subcellular location">
    <subcellularLocation>
        <location evidence="1">Cell membrane</location>
        <topology evidence="1">Lipid-anchor</topology>
        <topology evidence="1">GPI-anchor</topology>
        <orientation evidence="1">Extracellular side</orientation>
    </subcellularLocation>
</comment>
<dbReference type="InterPro" id="IPR001863">
    <property type="entry name" value="Glypican"/>
</dbReference>
<keyword evidence="8" id="KW-0325">Glycoprotein</keyword>
<evidence type="ECO:0000256" key="10">
    <source>
        <dbReference type="ARBA" id="ARBA00023288"/>
    </source>
</evidence>
<dbReference type="AlphaFoldDB" id="A0A8C6EY00"/>
<evidence type="ECO:0000313" key="14">
    <source>
        <dbReference type="Ensembl" id="ENSMMMP00000024384.1"/>
    </source>
</evidence>
<evidence type="ECO:0000256" key="5">
    <source>
        <dbReference type="ARBA" id="ARBA00022729"/>
    </source>
</evidence>
<organism evidence="14 15">
    <name type="scientific">Marmota marmota marmota</name>
    <name type="common">Alpine marmot</name>
    <dbReference type="NCBI Taxonomy" id="9994"/>
    <lineage>
        <taxon>Eukaryota</taxon>
        <taxon>Metazoa</taxon>
        <taxon>Chordata</taxon>
        <taxon>Craniata</taxon>
        <taxon>Vertebrata</taxon>
        <taxon>Euteleostomi</taxon>
        <taxon>Mammalia</taxon>
        <taxon>Eutheria</taxon>
        <taxon>Euarchontoglires</taxon>
        <taxon>Glires</taxon>
        <taxon>Rodentia</taxon>
        <taxon>Sciuromorpha</taxon>
        <taxon>Sciuridae</taxon>
        <taxon>Xerinae</taxon>
        <taxon>Marmotini</taxon>
        <taxon>Marmota</taxon>
    </lineage>
</organism>
<reference evidence="14" key="2">
    <citation type="submission" date="2025-09" db="UniProtKB">
        <authorList>
            <consortium name="Ensembl"/>
        </authorList>
    </citation>
    <scope>IDENTIFICATION</scope>
</reference>
<dbReference type="GO" id="GO:0009986">
    <property type="term" value="C:cell surface"/>
    <property type="evidence" value="ECO:0007669"/>
    <property type="project" value="TreeGrafter"/>
</dbReference>
<dbReference type="GO" id="GO:0005576">
    <property type="term" value="C:extracellular region"/>
    <property type="evidence" value="ECO:0007669"/>
    <property type="project" value="TreeGrafter"/>
</dbReference>
<evidence type="ECO:0000256" key="12">
    <source>
        <dbReference type="RuleBase" id="RU003519"/>
    </source>
</evidence>
<feature type="chain" id="PRO_5034208984" evidence="13">
    <location>
        <begin position="25"/>
        <end position="572"/>
    </location>
</feature>
<evidence type="ECO:0000256" key="4">
    <source>
        <dbReference type="ARBA" id="ARBA00022622"/>
    </source>
</evidence>
<dbReference type="Pfam" id="PF01153">
    <property type="entry name" value="Glypican"/>
    <property type="match status" value="1"/>
</dbReference>
<keyword evidence="3" id="KW-1003">Cell membrane</keyword>
<feature type="signal peptide" evidence="13">
    <location>
        <begin position="1"/>
        <end position="24"/>
    </location>
</feature>
<keyword evidence="9 12" id="KW-0357">Heparan sulfate</keyword>
<dbReference type="PANTHER" id="PTHR10822:SF12">
    <property type="entry name" value="GLYPICAN-5"/>
    <property type="match status" value="1"/>
</dbReference>
<dbReference type="PANTHER" id="PTHR10822">
    <property type="entry name" value="GLYPICAN"/>
    <property type="match status" value="1"/>
</dbReference>
<dbReference type="PROSITE" id="PS01207">
    <property type="entry name" value="GLYPICAN"/>
    <property type="match status" value="1"/>
</dbReference>
<comment type="similarity">
    <text evidence="2 11">Belongs to the glypican family.</text>
</comment>
<evidence type="ECO:0000256" key="1">
    <source>
        <dbReference type="ARBA" id="ARBA00004471"/>
    </source>
</evidence>